<evidence type="ECO:0000256" key="4">
    <source>
        <dbReference type="ARBA" id="ARBA00023002"/>
    </source>
</evidence>
<dbReference type="InterPro" id="IPR023753">
    <property type="entry name" value="FAD/NAD-binding_dom"/>
</dbReference>
<evidence type="ECO:0000256" key="2">
    <source>
        <dbReference type="ARBA" id="ARBA00022630"/>
    </source>
</evidence>
<evidence type="ECO:0000313" key="9">
    <source>
        <dbReference type="Proteomes" id="UP000836841"/>
    </source>
</evidence>
<dbReference type="FunFam" id="3.50.50.100:FF:000006">
    <property type="entry name" value="apoptosis-inducing factor 2"/>
    <property type="match status" value="1"/>
</dbReference>
<keyword evidence="4" id="KW-0560">Oxidoreductase</keyword>
<dbReference type="Proteomes" id="UP000836841">
    <property type="component" value="Chromosome 4"/>
</dbReference>
<organism evidence="8 9">
    <name type="scientific">Thlaspi arvense</name>
    <name type="common">Field penny-cress</name>
    <dbReference type="NCBI Taxonomy" id="13288"/>
    <lineage>
        <taxon>Eukaryota</taxon>
        <taxon>Viridiplantae</taxon>
        <taxon>Streptophyta</taxon>
        <taxon>Embryophyta</taxon>
        <taxon>Tracheophyta</taxon>
        <taxon>Spermatophyta</taxon>
        <taxon>Magnoliopsida</taxon>
        <taxon>eudicotyledons</taxon>
        <taxon>Gunneridae</taxon>
        <taxon>Pentapetalae</taxon>
        <taxon>rosids</taxon>
        <taxon>malvids</taxon>
        <taxon>Brassicales</taxon>
        <taxon>Brassicaceae</taxon>
        <taxon>Thlaspideae</taxon>
        <taxon>Thlaspi</taxon>
    </lineage>
</organism>
<dbReference type="PANTHER" id="PTHR43735:SF3">
    <property type="entry name" value="FERROPTOSIS SUPPRESSOR PROTEIN 1"/>
    <property type="match status" value="1"/>
</dbReference>
<dbReference type="PANTHER" id="PTHR43735">
    <property type="entry name" value="APOPTOSIS-INDUCING FACTOR 1"/>
    <property type="match status" value="1"/>
</dbReference>
<keyword evidence="9" id="KW-1185">Reference proteome</keyword>
<dbReference type="GO" id="GO:0050660">
    <property type="term" value="F:flavin adenine dinucleotide binding"/>
    <property type="evidence" value="ECO:0007669"/>
    <property type="project" value="TreeGrafter"/>
</dbReference>
<dbReference type="PRINTS" id="PR00368">
    <property type="entry name" value="FADPNR"/>
</dbReference>
<evidence type="ECO:0000256" key="5">
    <source>
        <dbReference type="ARBA" id="ARBA00057036"/>
    </source>
</evidence>
<comment type="similarity">
    <text evidence="1">Belongs to the FAD-dependent oxidoreductase family.</text>
</comment>
<evidence type="ECO:0000259" key="7">
    <source>
        <dbReference type="Pfam" id="PF07992"/>
    </source>
</evidence>
<reference evidence="8 9" key="1">
    <citation type="submission" date="2022-03" db="EMBL/GenBank/DDBJ databases">
        <authorList>
            <person name="Nunn A."/>
            <person name="Chopra R."/>
            <person name="Nunn A."/>
            <person name="Contreras Garrido A."/>
        </authorList>
    </citation>
    <scope>NUCLEOTIDE SEQUENCE [LARGE SCALE GENOMIC DNA]</scope>
</reference>
<dbReference type="SUPFAM" id="SSF51905">
    <property type="entry name" value="FAD/NAD(P)-binding domain"/>
    <property type="match status" value="1"/>
</dbReference>
<dbReference type="GO" id="GO:0004174">
    <property type="term" value="F:electron-transferring-flavoprotein dehydrogenase activity"/>
    <property type="evidence" value="ECO:0007669"/>
    <property type="project" value="TreeGrafter"/>
</dbReference>
<feature type="domain" description="FAD/NAD(P)-binding" evidence="7">
    <location>
        <begin position="38"/>
        <end position="310"/>
    </location>
</feature>
<keyword evidence="2" id="KW-0285">Flavoprotein</keyword>
<evidence type="ECO:0000313" key="8">
    <source>
        <dbReference type="EMBL" id="CAH2061252.1"/>
    </source>
</evidence>
<name>A0AAU9SAA4_THLAR</name>
<accession>A0AAU9SAA4</accession>
<dbReference type="Pfam" id="PF07992">
    <property type="entry name" value="Pyr_redox_2"/>
    <property type="match status" value="1"/>
</dbReference>
<keyword evidence="3" id="KW-0274">FAD</keyword>
<evidence type="ECO:0000256" key="3">
    <source>
        <dbReference type="ARBA" id="ARBA00022827"/>
    </source>
</evidence>
<sequence>MTETPQDPSGDRGRGDVGYDVTQRKMERTESESGKGRRVVVIGGGIAGSLASKLLQFDSDVTLIDPKEYFEITWASLRSMVEPSFAERTIINHKKYIQNGRVVTSPAVNITNTDVVTADGVVFGYDYLVIATGHNDVLPKTRQEKLSQYQAEYEKIKSSESVLIVGGGPSGVELAAEIAVDFPEKKVTLVHNGPRLLEFVGQKAADKAFDWLKSKEVEVILNQRVDLNSASDGNKTYQTSGGETVHADCYFLCTGKPLSSEWLKGTSLKDNLDGKGRLMVDEYLRVKDRKNVFAIGDITDIPEMKQGYIAEKHASVATKNIKHLMSGGNEKKMSTYKPGSDIAIISLGRKDSVAQFPFFTVSGCVPGLIKSRDLFVGKTRKARGLDPNLVRTSFS</sequence>
<feature type="compositionally biased region" description="Basic and acidic residues" evidence="6">
    <location>
        <begin position="9"/>
        <end position="34"/>
    </location>
</feature>
<comment type="function">
    <text evidence="5">Putative FAD-dependent oxidoreductase.</text>
</comment>
<protein>
    <recommendedName>
        <fullName evidence="7">FAD/NAD(P)-binding domain-containing protein</fullName>
    </recommendedName>
</protein>
<proteinExistence type="inferred from homology"/>
<gene>
    <name evidence="8" type="ORF">TAV2_LOCUS12840</name>
</gene>
<feature type="region of interest" description="Disordered" evidence="6">
    <location>
        <begin position="1"/>
        <end position="34"/>
    </location>
</feature>
<dbReference type="GO" id="GO:0005737">
    <property type="term" value="C:cytoplasm"/>
    <property type="evidence" value="ECO:0007669"/>
    <property type="project" value="TreeGrafter"/>
</dbReference>
<dbReference type="Gene3D" id="3.50.50.100">
    <property type="match status" value="1"/>
</dbReference>
<dbReference type="EMBL" id="OU466860">
    <property type="protein sequence ID" value="CAH2061252.1"/>
    <property type="molecule type" value="Genomic_DNA"/>
</dbReference>
<evidence type="ECO:0000256" key="6">
    <source>
        <dbReference type="SAM" id="MobiDB-lite"/>
    </source>
</evidence>
<dbReference type="InterPro" id="IPR036188">
    <property type="entry name" value="FAD/NAD-bd_sf"/>
</dbReference>
<evidence type="ECO:0000256" key="1">
    <source>
        <dbReference type="ARBA" id="ARBA00006442"/>
    </source>
</evidence>
<dbReference type="AlphaFoldDB" id="A0AAU9SAA4"/>